<dbReference type="SUPFAM" id="SSF52058">
    <property type="entry name" value="L domain-like"/>
    <property type="match status" value="1"/>
</dbReference>
<organism evidence="2 3">
    <name type="scientific">Rubus argutus</name>
    <name type="common">Southern blackberry</name>
    <dbReference type="NCBI Taxonomy" id="59490"/>
    <lineage>
        <taxon>Eukaryota</taxon>
        <taxon>Viridiplantae</taxon>
        <taxon>Streptophyta</taxon>
        <taxon>Embryophyta</taxon>
        <taxon>Tracheophyta</taxon>
        <taxon>Spermatophyta</taxon>
        <taxon>Magnoliopsida</taxon>
        <taxon>eudicotyledons</taxon>
        <taxon>Gunneridae</taxon>
        <taxon>Pentapetalae</taxon>
        <taxon>rosids</taxon>
        <taxon>fabids</taxon>
        <taxon>Rosales</taxon>
        <taxon>Rosaceae</taxon>
        <taxon>Rosoideae</taxon>
        <taxon>Rosoideae incertae sedis</taxon>
        <taxon>Rubus</taxon>
    </lineage>
</organism>
<gene>
    <name evidence="2" type="ORF">M0R45_012957</name>
</gene>
<feature type="domain" description="F-box/LRR-repeat protein 15/At3g58940/PEG3-like LRR" evidence="1">
    <location>
        <begin position="65"/>
        <end position="160"/>
    </location>
</feature>
<protein>
    <recommendedName>
        <fullName evidence="1">F-box/LRR-repeat protein 15/At3g58940/PEG3-like LRR domain-containing protein</fullName>
    </recommendedName>
</protein>
<reference evidence="2 3" key="1">
    <citation type="journal article" date="2023" name="G3 (Bethesda)">
        <title>A chromosome-length genome assembly and annotation of blackberry (Rubus argutus, cv. 'Hillquist').</title>
        <authorList>
            <person name="Bruna T."/>
            <person name="Aryal R."/>
            <person name="Dudchenko O."/>
            <person name="Sargent D.J."/>
            <person name="Mead D."/>
            <person name="Buti M."/>
            <person name="Cavallini A."/>
            <person name="Hytonen T."/>
            <person name="Andres J."/>
            <person name="Pham M."/>
            <person name="Weisz D."/>
            <person name="Mascagni F."/>
            <person name="Usai G."/>
            <person name="Natali L."/>
            <person name="Bassil N."/>
            <person name="Fernandez G.E."/>
            <person name="Lomsadze A."/>
            <person name="Armour M."/>
            <person name="Olukolu B."/>
            <person name="Poorten T."/>
            <person name="Britton C."/>
            <person name="Davik J."/>
            <person name="Ashrafi H."/>
            <person name="Aiden E.L."/>
            <person name="Borodovsky M."/>
            <person name="Worthington M."/>
        </authorList>
    </citation>
    <scope>NUCLEOTIDE SEQUENCE [LARGE SCALE GENOMIC DNA]</scope>
    <source>
        <strain evidence="2">PI 553951</strain>
    </source>
</reference>
<dbReference type="PANTHER" id="PTHR31900:SF30">
    <property type="entry name" value="SUPERFAMILY PROTEIN, PUTATIVE-RELATED"/>
    <property type="match status" value="1"/>
</dbReference>
<dbReference type="Proteomes" id="UP001457282">
    <property type="component" value="Unassembled WGS sequence"/>
</dbReference>
<evidence type="ECO:0000259" key="1">
    <source>
        <dbReference type="Pfam" id="PF24758"/>
    </source>
</evidence>
<proteinExistence type="predicted"/>
<accession>A0AAW1XIE5</accession>
<sequence length="175" mass="19229">MDTSALLLNPKRQKLDGGEELDGGSKSLSNLPDVIILKNTFLRGPADIEAFGLGFAVLGDSYRVNAWISAIVRRNIEELSISLDSVHELVLLPDSLFTSATLVVLDLDMPFVFKVPRTICFSSLKSLSLKSVVFSDDYLTQKLFSGFPVLEELSLTDCNWMNIKFVVSLLPSLGS</sequence>
<evidence type="ECO:0000313" key="2">
    <source>
        <dbReference type="EMBL" id="KAK9936096.1"/>
    </source>
</evidence>
<dbReference type="AlphaFoldDB" id="A0AAW1XIE5"/>
<dbReference type="PANTHER" id="PTHR31900">
    <property type="entry name" value="F-BOX/RNI SUPERFAMILY PROTEIN-RELATED"/>
    <property type="match status" value="1"/>
</dbReference>
<dbReference type="EMBL" id="JBEDUW010000003">
    <property type="protein sequence ID" value="KAK9936096.1"/>
    <property type="molecule type" value="Genomic_DNA"/>
</dbReference>
<evidence type="ECO:0000313" key="3">
    <source>
        <dbReference type="Proteomes" id="UP001457282"/>
    </source>
</evidence>
<name>A0AAW1XIE5_RUBAR</name>
<dbReference type="Gene3D" id="3.80.10.10">
    <property type="entry name" value="Ribonuclease Inhibitor"/>
    <property type="match status" value="1"/>
</dbReference>
<keyword evidence="3" id="KW-1185">Reference proteome</keyword>
<dbReference type="InterPro" id="IPR055411">
    <property type="entry name" value="LRR_FXL15/At3g58940/PEG3-like"/>
</dbReference>
<comment type="caution">
    <text evidence="2">The sequence shown here is derived from an EMBL/GenBank/DDBJ whole genome shotgun (WGS) entry which is preliminary data.</text>
</comment>
<dbReference type="InterPro" id="IPR032675">
    <property type="entry name" value="LRR_dom_sf"/>
</dbReference>
<dbReference type="Pfam" id="PF24758">
    <property type="entry name" value="LRR_At5g56370"/>
    <property type="match status" value="1"/>
</dbReference>
<dbReference type="InterPro" id="IPR050232">
    <property type="entry name" value="FBL13/AtMIF1-like"/>
</dbReference>